<evidence type="ECO:0000256" key="1">
    <source>
        <dbReference type="ARBA" id="ARBA00004370"/>
    </source>
</evidence>
<evidence type="ECO:0000256" key="2">
    <source>
        <dbReference type="ARBA" id="ARBA00022448"/>
    </source>
</evidence>
<dbReference type="AlphaFoldDB" id="A0AAD4ITR4"/>
<feature type="transmembrane region" description="Helical" evidence="7">
    <location>
        <begin position="407"/>
        <end position="427"/>
    </location>
</feature>
<evidence type="ECO:0000256" key="6">
    <source>
        <dbReference type="ARBA" id="ARBA00023136"/>
    </source>
</evidence>
<feature type="transmembrane region" description="Helical" evidence="7">
    <location>
        <begin position="381"/>
        <end position="401"/>
    </location>
</feature>
<evidence type="ECO:0000256" key="7">
    <source>
        <dbReference type="SAM" id="Phobius"/>
    </source>
</evidence>
<keyword evidence="4" id="KW-0029">Amino-acid transport</keyword>
<sequence length="470" mass="51846">MEGKNISSSSPKAMEKSLEICTDSQLQDVFKRTGTIWTAMAHIITGVIGAGVLSLAWSTAQLGWVAGPLAILAFAAITQISILLVCDCYRSPHPAHGPTRNRSFIQAVDFFLGKKQQTICGIFVLESFYGCGIAYTIVTASSVKAILRSDCYHDNGRESSCNYGNNMFMLLFGITQIVVSQIPDFHNMTWLSVVAAIMSFTYAFIGVGLGFSTVVGNRKIKGSIGGISTDTSAKKVWLVLQAIGDIAFSYPYTQIVLEIQDTLKSPPPENRTMKKATMAAILITTFFYLCCGCFGYAAFGDQTPGNLLTGFGFYEPYWLVDLANACIILHLIGGYQVYSQPVFAFAERWLTEKFPNSAFVNKFYTCKLPLLPAFQLNMLRLCFRTAYVISTTGIAMIFPYFNQVLGVLGALNFWPIAVYFPVEMYFVQSRTAAWSRKWLLLQGFSMFCLILSVVGLIGSVQGLLTAKFRS</sequence>
<name>A0AAD4ITR4_PERFH</name>
<feature type="transmembrane region" description="Helical" evidence="7">
    <location>
        <begin position="36"/>
        <end position="57"/>
    </location>
</feature>
<keyword evidence="10" id="KW-1185">Reference proteome</keyword>
<evidence type="ECO:0000313" key="9">
    <source>
        <dbReference type="EMBL" id="KAH6821013.1"/>
    </source>
</evidence>
<dbReference type="InterPro" id="IPR013057">
    <property type="entry name" value="AA_transpt_TM"/>
</dbReference>
<dbReference type="Pfam" id="PF01490">
    <property type="entry name" value="Aa_trans"/>
    <property type="match status" value="1"/>
</dbReference>
<evidence type="ECO:0000259" key="8">
    <source>
        <dbReference type="Pfam" id="PF01490"/>
    </source>
</evidence>
<keyword evidence="3 7" id="KW-0812">Transmembrane</keyword>
<feature type="transmembrane region" description="Helical" evidence="7">
    <location>
        <begin position="276"/>
        <end position="297"/>
    </location>
</feature>
<dbReference type="Proteomes" id="UP001190926">
    <property type="component" value="Unassembled WGS sequence"/>
</dbReference>
<keyword evidence="2" id="KW-0813">Transport</keyword>
<evidence type="ECO:0000313" key="10">
    <source>
        <dbReference type="Proteomes" id="UP001190926"/>
    </source>
</evidence>
<comment type="subcellular location">
    <subcellularLocation>
        <location evidence="1">Membrane</location>
    </subcellularLocation>
</comment>
<keyword evidence="5 7" id="KW-1133">Transmembrane helix</keyword>
<feature type="transmembrane region" description="Helical" evidence="7">
    <location>
        <begin position="163"/>
        <end position="182"/>
    </location>
</feature>
<organism evidence="9 10">
    <name type="scientific">Perilla frutescens var. hirtella</name>
    <name type="common">Perilla citriodora</name>
    <name type="synonym">Perilla setoyensis</name>
    <dbReference type="NCBI Taxonomy" id="608512"/>
    <lineage>
        <taxon>Eukaryota</taxon>
        <taxon>Viridiplantae</taxon>
        <taxon>Streptophyta</taxon>
        <taxon>Embryophyta</taxon>
        <taxon>Tracheophyta</taxon>
        <taxon>Spermatophyta</taxon>
        <taxon>Magnoliopsida</taxon>
        <taxon>eudicotyledons</taxon>
        <taxon>Gunneridae</taxon>
        <taxon>Pentapetalae</taxon>
        <taxon>asterids</taxon>
        <taxon>lamiids</taxon>
        <taxon>Lamiales</taxon>
        <taxon>Lamiaceae</taxon>
        <taxon>Nepetoideae</taxon>
        <taxon>Elsholtzieae</taxon>
        <taxon>Perilla</taxon>
    </lineage>
</organism>
<accession>A0AAD4ITR4</accession>
<comment type="caution">
    <text evidence="9">The sequence shown here is derived from an EMBL/GenBank/DDBJ whole genome shotgun (WGS) entry which is preliminary data.</text>
</comment>
<evidence type="ECO:0000256" key="5">
    <source>
        <dbReference type="ARBA" id="ARBA00022989"/>
    </source>
</evidence>
<evidence type="ECO:0000256" key="3">
    <source>
        <dbReference type="ARBA" id="ARBA00022692"/>
    </source>
</evidence>
<dbReference type="GO" id="GO:0006865">
    <property type="term" value="P:amino acid transport"/>
    <property type="evidence" value="ECO:0007669"/>
    <property type="project" value="UniProtKB-KW"/>
</dbReference>
<dbReference type="GO" id="GO:0016020">
    <property type="term" value="C:membrane"/>
    <property type="evidence" value="ECO:0007669"/>
    <property type="project" value="UniProtKB-SubCell"/>
</dbReference>
<keyword evidence="6 7" id="KW-0472">Membrane</keyword>
<feature type="domain" description="Amino acid transporter transmembrane" evidence="8">
    <location>
        <begin position="32"/>
        <end position="464"/>
    </location>
</feature>
<dbReference type="EMBL" id="SDAM02002784">
    <property type="protein sequence ID" value="KAH6821013.1"/>
    <property type="molecule type" value="Genomic_DNA"/>
</dbReference>
<feature type="transmembrane region" description="Helical" evidence="7">
    <location>
        <begin position="188"/>
        <end position="211"/>
    </location>
</feature>
<proteinExistence type="predicted"/>
<gene>
    <name evidence="9" type="ORF">C2S53_017647</name>
</gene>
<protein>
    <submittedName>
        <fullName evidence="9">Amino acid permease 7</fullName>
    </submittedName>
</protein>
<dbReference type="PANTHER" id="PTHR48017">
    <property type="entry name" value="OS05G0424000 PROTEIN-RELATED"/>
    <property type="match status" value="1"/>
</dbReference>
<feature type="transmembrane region" description="Helical" evidence="7">
    <location>
        <begin position="63"/>
        <end position="86"/>
    </location>
</feature>
<feature type="transmembrane region" description="Helical" evidence="7">
    <location>
        <begin position="439"/>
        <end position="464"/>
    </location>
</feature>
<evidence type="ECO:0000256" key="4">
    <source>
        <dbReference type="ARBA" id="ARBA00022970"/>
    </source>
</evidence>
<reference evidence="9 10" key="1">
    <citation type="journal article" date="2021" name="Nat. Commun.">
        <title>Incipient diploidization of the medicinal plant Perilla within 10,000 years.</title>
        <authorList>
            <person name="Zhang Y."/>
            <person name="Shen Q."/>
            <person name="Leng L."/>
            <person name="Zhang D."/>
            <person name="Chen S."/>
            <person name="Shi Y."/>
            <person name="Ning Z."/>
            <person name="Chen S."/>
        </authorList>
    </citation>
    <scope>NUCLEOTIDE SEQUENCE [LARGE SCALE GENOMIC DNA]</scope>
    <source>
        <strain evidence="10">cv. PC099</strain>
    </source>
</reference>
<feature type="transmembrane region" description="Helical" evidence="7">
    <location>
        <begin position="317"/>
        <end position="338"/>
    </location>
</feature>